<dbReference type="Pfam" id="PF05485">
    <property type="entry name" value="THAP"/>
    <property type="match status" value="1"/>
</dbReference>
<name>A0AAE1H925_9NEOP</name>
<evidence type="ECO:0000313" key="8">
    <source>
        <dbReference type="Proteomes" id="UP001219518"/>
    </source>
</evidence>
<keyword evidence="8" id="KW-1185">Reference proteome</keyword>
<keyword evidence="2 5" id="KW-0863">Zinc-finger</keyword>
<keyword evidence="1" id="KW-0479">Metal-binding</keyword>
<dbReference type="SUPFAM" id="SSF57716">
    <property type="entry name" value="Glucocorticoid receptor-like (DNA-binding domain)"/>
    <property type="match status" value="1"/>
</dbReference>
<protein>
    <submittedName>
        <fullName evidence="7">Transposable element P transposase</fullName>
    </submittedName>
</protein>
<proteinExistence type="predicted"/>
<evidence type="ECO:0000259" key="6">
    <source>
        <dbReference type="PROSITE" id="PS50950"/>
    </source>
</evidence>
<keyword evidence="4 5" id="KW-0238">DNA-binding</keyword>
<evidence type="ECO:0000313" key="7">
    <source>
        <dbReference type="EMBL" id="KAK3917087.1"/>
    </source>
</evidence>
<comment type="caution">
    <text evidence="7">The sequence shown here is derived from an EMBL/GenBank/DDBJ whole genome shotgun (WGS) entry which is preliminary data.</text>
</comment>
<organism evidence="7 8">
    <name type="scientific">Frankliniella fusca</name>
    <dbReference type="NCBI Taxonomy" id="407009"/>
    <lineage>
        <taxon>Eukaryota</taxon>
        <taxon>Metazoa</taxon>
        <taxon>Ecdysozoa</taxon>
        <taxon>Arthropoda</taxon>
        <taxon>Hexapoda</taxon>
        <taxon>Insecta</taxon>
        <taxon>Pterygota</taxon>
        <taxon>Neoptera</taxon>
        <taxon>Paraneoptera</taxon>
        <taxon>Thysanoptera</taxon>
        <taxon>Terebrantia</taxon>
        <taxon>Thripoidea</taxon>
        <taxon>Thripidae</taxon>
        <taxon>Frankliniella</taxon>
    </lineage>
</organism>
<gene>
    <name evidence="7" type="ORF">KUF71_006706</name>
</gene>
<dbReference type="Proteomes" id="UP001219518">
    <property type="component" value="Unassembled WGS sequence"/>
</dbReference>
<dbReference type="AlphaFoldDB" id="A0AAE1H925"/>
<dbReference type="Pfam" id="PF21789">
    <property type="entry name" value="TNP-like_RNaseH_C"/>
    <property type="match status" value="1"/>
</dbReference>
<reference evidence="7" key="1">
    <citation type="submission" date="2021-07" db="EMBL/GenBank/DDBJ databases">
        <authorList>
            <person name="Catto M.A."/>
            <person name="Jacobson A."/>
            <person name="Kennedy G."/>
            <person name="Labadie P."/>
            <person name="Hunt B.G."/>
            <person name="Srinivasan R."/>
        </authorList>
    </citation>
    <scope>NUCLEOTIDE SEQUENCE</scope>
    <source>
        <strain evidence="7">PL_HMW_Pooled</strain>
        <tissue evidence="7">Head</tissue>
    </source>
</reference>
<sequence length="329" mass="36908">MGRKCAVRGCSSGYEKVPSTIPFFTCQNKDLLPEWQKAIHPRDQFRVARQPVTMATAVCGRHFAGVDIITHDVKKTREGGTTVVKRFHPQLRKDAVPCKFGEDAAYEPTPPPLPELPPRPALVVATIPAPVPGSPSTPCAPRTPKSDFLEYLKTMNDLSMLKHDAGGTGKRRKKNKPHVRFEDELTTSSYLGLVVTINTALKLVKYLSQDCGFKYLMTRRINQDSLEHFFGHIRGACGSNNHPDPLMFINVYRLLMTYSLIKPPRGSNVTGSEMLQALLDLKDLEGEKNKESMEELLSKLDAYLDCDVEVGNLEEMDHQDFQLPLILMR</sequence>
<dbReference type="GO" id="GO:0008270">
    <property type="term" value="F:zinc ion binding"/>
    <property type="evidence" value="ECO:0007669"/>
    <property type="project" value="UniProtKB-KW"/>
</dbReference>
<evidence type="ECO:0000256" key="5">
    <source>
        <dbReference type="PROSITE-ProRule" id="PRU00309"/>
    </source>
</evidence>
<evidence type="ECO:0000256" key="4">
    <source>
        <dbReference type="ARBA" id="ARBA00023125"/>
    </source>
</evidence>
<accession>A0AAE1H925</accession>
<dbReference type="InterPro" id="IPR006612">
    <property type="entry name" value="THAP_Znf"/>
</dbReference>
<keyword evidence="3" id="KW-0862">Zinc</keyword>
<evidence type="ECO:0000256" key="1">
    <source>
        <dbReference type="ARBA" id="ARBA00022723"/>
    </source>
</evidence>
<dbReference type="InterPro" id="IPR048367">
    <property type="entry name" value="TNP-like_RNaseH_C"/>
</dbReference>
<dbReference type="PROSITE" id="PS50950">
    <property type="entry name" value="ZF_THAP"/>
    <property type="match status" value="1"/>
</dbReference>
<dbReference type="GO" id="GO:0003677">
    <property type="term" value="F:DNA binding"/>
    <property type="evidence" value="ECO:0007669"/>
    <property type="project" value="UniProtKB-UniRule"/>
</dbReference>
<evidence type="ECO:0000256" key="3">
    <source>
        <dbReference type="ARBA" id="ARBA00022833"/>
    </source>
</evidence>
<evidence type="ECO:0000256" key="2">
    <source>
        <dbReference type="ARBA" id="ARBA00022771"/>
    </source>
</evidence>
<feature type="domain" description="THAP-type" evidence="6">
    <location>
        <begin position="1"/>
        <end position="100"/>
    </location>
</feature>
<dbReference type="EMBL" id="JAHWGI010000685">
    <property type="protein sequence ID" value="KAK3917087.1"/>
    <property type="molecule type" value="Genomic_DNA"/>
</dbReference>
<reference evidence="7" key="2">
    <citation type="journal article" date="2023" name="BMC Genomics">
        <title>Pest status, molecular evolution, and epigenetic factors derived from the genome assembly of Frankliniella fusca, a thysanopteran phytovirus vector.</title>
        <authorList>
            <person name="Catto M.A."/>
            <person name="Labadie P.E."/>
            <person name="Jacobson A.L."/>
            <person name="Kennedy G.G."/>
            <person name="Srinivasan R."/>
            <person name="Hunt B.G."/>
        </authorList>
    </citation>
    <scope>NUCLEOTIDE SEQUENCE</scope>
    <source>
        <strain evidence="7">PL_HMW_Pooled</strain>
    </source>
</reference>